<dbReference type="AlphaFoldDB" id="A0A4Y8SG55"/>
<dbReference type="Pfam" id="PF13595">
    <property type="entry name" value="DUF4138"/>
    <property type="match status" value="1"/>
</dbReference>
<accession>A0A4Y8SG55</accession>
<dbReference type="Proteomes" id="UP000297540">
    <property type="component" value="Unassembled WGS sequence"/>
</dbReference>
<comment type="caution">
    <text evidence="1">The sequence shown here is derived from an EMBL/GenBank/DDBJ whole genome shotgun (WGS) entry which is preliminary data.</text>
</comment>
<proteinExistence type="predicted"/>
<dbReference type="OrthoDB" id="1038500at2"/>
<evidence type="ECO:0000313" key="2">
    <source>
        <dbReference type="Proteomes" id="UP000297540"/>
    </source>
</evidence>
<evidence type="ECO:0000313" key="1">
    <source>
        <dbReference type="EMBL" id="TFF37671.1"/>
    </source>
</evidence>
<name>A0A4Y8SG55_9SPHI</name>
<reference evidence="1 2" key="1">
    <citation type="journal article" date="2017" name="Int. J. Syst. Evol. Microbiol.">
        <title>Mucilaginibacterpsychrotolerans sp. nov., isolated from peatlands.</title>
        <authorList>
            <person name="Deng Y."/>
            <person name="Shen L."/>
            <person name="Xu B."/>
            <person name="Liu Y."/>
            <person name="Gu Z."/>
            <person name="Liu H."/>
            <person name="Zhou Y."/>
        </authorList>
    </citation>
    <scope>NUCLEOTIDE SEQUENCE [LARGE SCALE GENOMIC DNA]</scope>
    <source>
        <strain evidence="1 2">NH7-4</strain>
    </source>
</reference>
<protein>
    <submittedName>
        <fullName evidence="1">DUF4138 domain-containing protein</fullName>
    </submittedName>
</protein>
<dbReference type="EMBL" id="SOZE01000009">
    <property type="protein sequence ID" value="TFF37671.1"/>
    <property type="molecule type" value="Genomic_DNA"/>
</dbReference>
<keyword evidence="2" id="KW-1185">Reference proteome</keyword>
<sequence>MKNNNNTKKNTNMKKILGYLMVLIAPALYAQDKLPVVYLPENLTIHFVSPEPIQYVDISTKELAGDLPIKNVLRLKLRDSLKTFTGSVLTIAGEKFIAQYRLLPGYPGVPTERNIIPEDMRPLDISGIGLSQNQLKSLSLNLITQKPDRRVEKVKAFGIDGQLNHVYTVGDYLFLDISYRNKTNLKYDIADLHFKVDDKKVTKAANNQSVEITPEFVLFNQPAFAKSYRNIFVFKKMSFPGNKVLRAELSEKQLSGRVVTLNISYQDILDADTLPN</sequence>
<dbReference type="InterPro" id="IPR022298">
    <property type="entry name" value="Conjug_transposon_TraN"/>
</dbReference>
<gene>
    <name evidence="1" type="ORF">E2R66_10910</name>
</gene>
<organism evidence="1 2">
    <name type="scientific">Mucilaginibacter psychrotolerans</name>
    <dbReference type="NCBI Taxonomy" id="1524096"/>
    <lineage>
        <taxon>Bacteria</taxon>
        <taxon>Pseudomonadati</taxon>
        <taxon>Bacteroidota</taxon>
        <taxon>Sphingobacteriia</taxon>
        <taxon>Sphingobacteriales</taxon>
        <taxon>Sphingobacteriaceae</taxon>
        <taxon>Mucilaginibacter</taxon>
    </lineage>
</organism>